<evidence type="ECO:0000256" key="2">
    <source>
        <dbReference type="ARBA" id="ARBA00008573"/>
    </source>
</evidence>
<evidence type="ECO:0000256" key="5">
    <source>
        <dbReference type="ARBA" id="ARBA00023136"/>
    </source>
</evidence>
<evidence type="ECO:0000256" key="3">
    <source>
        <dbReference type="ARBA" id="ARBA00022692"/>
    </source>
</evidence>
<sequence length="172" mass="19865">MSFYLMSRGLGCMGLFSGAYQSLKVLARAEKGVEVSTLAHVLEYWVVLGAITLFETTLEVLISWFPFYYFFKCITLVLLLLPEAKVREMINIAHVLFHSVIEPTMQHVRALAHERLAPLCEDLMLKHGRWLHARLLAQSLHLLPDDELVALRQQLQDKIKEIEVEIHARKKR</sequence>
<comment type="similarity">
    <text evidence="2 6">Belongs to the DP1 family.</text>
</comment>
<keyword evidence="7" id="KW-0175">Coiled coil</keyword>
<name>A0AAV2YM06_9STRA</name>
<dbReference type="PANTHER" id="PTHR12300">
    <property type="entry name" value="HVA22-LIKE PROTEINS"/>
    <property type="match status" value="1"/>
</dbReference>
<evidence type="ECO:0000256" key="7">
    <source>
        <dbReference type="SAM" id="Coils"/>
    </source>
</evidence>
<feature type="coiled-coil region" evidence="7">
    <location>
        <begin position="145"/>
        <end position="172"/>
    </location>
</feature>
<evidence type="ECO:0000256" key="1">
    <source>
        <dbReference type="ARBA" id="ARBA00004141"/>
    </source>
</evidence>
<evidence type="ECO:0000256" key="8">
    <source>
        <dbReference type="SAM" id="Phobius"/>
    </source>
</evidence>
<comment type="caution">
    <text evidence="9">The sequence shown here is derived from an EMBL/GenBank/DDBJ whole genome shotgun (WGS) entry which is preliminary data.</text>
</comment>
<keyword evidence="4 8" id="KW-1133">Transmembrane helix</keyword>
<comment type="subcellular location">
    <subcellularLocation>
        <location evidence="1 6">Membrane</location>
        <topology evidence="1 6">Multi-pass membrane protein</topology>
    </subcellularLocation>
</comment>
<keyword evidence="5 8" id="KW-0472">Membrane</keyword>
<protein>
    <submittedName>
        <fullName evidence="9">Uncharacterized protein</fullName>
    </submittedName>
</protein>
<feature type="transmembrane region" description="Helical" evidence="8">
    <location>
        <begin position="60"/>
        <end position="81"/>
    </location>
</feature>
<keyword evidence="10" id="KW-1185">Reference proteome</keyword>
<dbReference type="EMBL" id="DAKRPA010000257">
    <property type="protein sequence ID" value="DAZ94303.1"/>
    <property type="molecule type" value="Genomic_DNA"/>
</dbReference>
<evidence type="ECO:0000313" key="10">
    <source>
        <dbReference type="Proteomes" id="UP001146120"/>
    </source>
</evidence>
<dbReference type="AlphaFoldDB" id="A0AAV2YM06"/>
<keyword evidence="3 8" id="KW-0812">Transmembrane</keyword>
<dbReference type="Pfam" id="PF03134">
    <property type="entry name" value="TB2_DP1_HVA22"/>
    <property type="match status" value="1"/>
</dbReference>
<dbReference type="InterPro" id="IPR004345">
    <property type="entry name" value="TB2_DP1_HVA22"/>
</dbReference>
<proteinExistence type="inferred from homology"/>
<reference evidence="9" key="2">
    <citation type="journal article" date="2023" name="Microbiol Resour">
        <title>Decontamination and Annotation of the Draft Genome Sequence of the Oomycete Lagenidium giganteum ARSEF 373.</title>
        <authorList>
            <person name="Morgan W.R."/>
            <person name="Tartar A."/>
        </authorList>
    </citation>
    <scope>NUCLEOTIDE SEQUENCE</scope>
    <source>
        <strain evidence="9">ARSEF 373</strain>
    </source>
</reference>
<evidence type="ECO:0000256" key="6">
    <source>
        <dbReference type="RuleBase" id="RU362006"/>
    </source>
</evidence>
<organism evidence="9 10">
    <name type="scientific">Lagenidium giganteum</name>
    <dbReference type="NCBI Taxonomy" id="4803"/>
    <lineage>
        <taxon>Eukaryota</taxon>
        <taxon>Sar</taxon>
        <taxon>Stramenopiles</taxon>
        <taxon>Oomycota</taxon>
        <taxon>Peronosporomycetes</taxon>
        <taxon>Pythiales</taxon>
        <taxon>Pythiaceae</taxon>
    </lineage>
</organism>
<accession>A0AAV2YM06</accession>
<dbReference type="GO" id="GO:0016020">
    <property type="term" value="C:membrane"/>
    <property type="evidence" value="ECO:0007669"/>
    <property type="project" value="UniProtKB-SubCell"/>
</dbReference>
<evidence type="ECO:0000256" key="4">
    <source>
        <dbReference type="ARBA" id="ARBA00022989"/>
    </source>
</evidence>
<reference evidence="9" key="1">
    <citation type="submission" date="2022-11" db="EMBL/GenBank/DDBJ databases">
        <authorList>
            <person name="Morgan W.R."/>
            <person name="Tartar A."/>
        </authorList>
    </citation>
    <scope>NUCLEOTIDE SEQUENCE</scope>
    <source>
        <strain evidence="9">ARSEF 373</strain>
    </source>
</reference>
<gene>
    <name evidence="9" type="ORF">N0F65_012072</name>
</gene>
<dbReference type="PANTHER" id="PTHR12300:SF161">
    <property type="entry name" value="RECEPTOR EXPRESSION-ENHANCING PROTEIN"/>
    <property type="match status" value="1"/>
</dbReference>
<dbReference type="Proteomes" id="UP001146120">
    <property type="component" value="Unassembled WGS sequence"/>
</dbReference>
<evidence type="ECO:0000313" key="9">
    <source>
        <dbReference type="EMBL" id="DAZ94303.1"/>
    </source>
</evidence>